<name>A0A919VKR8_9ACTN</name>
<feature type="domain" description="D-alanyl-D-alanine carboxypeptidase-like core" evidence="2">
    <location>
        <begin position="243"/>
        <end position="355"/>
    </location>
</feature>
<keyword evidence="4" id="KW-1185">Reference proteome</keyword>
<accession>A0A919VKR8</accession>
<feature type="chain" id="PRO_5037908772" description="D-alanyl-D-alanine carboxypeptidase-like core domain-containing protein" evidence="1">
    <location>
        <begin position="41"/>
        <end position="358"/>
    </location>
</feature>
<dbReference type="GO" id="GO:0008233">
    <property type="term" value="F:peptidase activity"/>
    <property type="evidence" value="ECO:0007669"/>
    <property type="project" value="InterPro"/>
</dbReference>
<organism evidence="3 4">
    <name type="scientific">Actinoplanes auranticolor</name>
    <dbReference type="NCBI Taxonomy" id="47988"/>
    <lineage>
        <taxon>Bacteria</taxon>
        <taxon>Bacillati</taxon>
        <taxon>Actinomycetota</taxon>
        <taxon>Actinomycetes</taxon>
        <taxon>Micromonosporales</taxon>
        <taxon>Micromonosporaceae</taxon>
        <taxon>Actinoplanes</taxon>
    </lineage>
</organism>
<evidence type="ECO:0000256" key="1">
    <source>
        <dbReference type="SAM" id="SignalP"/>
    </source>
</evidence>
<reference evidence="3" key="1">
    <citation type="submission" date="2021-03" db="EMBL/GenBank/DDBJ databases">
        <title>Whole genome shotgun sequence of Actinoplanes auranticolor NBRC 12245.</title>
        <authorList>
            <person name="Komaki H."/>
            <person name="Tamura T."/>
        </authorList>
    </citation>
    <scope>NUCLEOTIDE SEQUENCE</scope>
    <source>
        <strain evidence="3">NBRC 12245</strain>
    </source>
</reference>
<comment type="caution">
    <text evidence="3">The sequence shown here is derived from an EMBL/GenBank/DDBJ whole genome shotgun (WGS) entry which is preliminary data.</text>
</comment>
<dbReference type="EMBL" id="BOQL01000021">
    <property type="protein sequence ID" value="GIM66875.1"/>
    <property type="molecule type" value="Genomic_DNA"/>
</dbReference>
<dbReference type="CDD" id="cd14814">
    <property type="entry name" value="Peptidase_M15"/>
    <property type="match status" value="1"/>
</dbReference>
<dbReference type="SUPFAM" id="SSF55166">
    <property type="entry name" value="Hedgehog/DD-peptidase"/>
    <property type="match status" value="1"/>
</dbReference>
<dbReference type="RefSeq" id="WP_212988518.1">
    <property type="nucleotide sequence ID" value="NZ_BAABEA010000019.1"/>
</dbReference>
<dbReference type="Pfam" id="PF02557">
    <property type="entry name" value="VanY"/>
    <property type="match status" value="1"/>
</dbReference>
<dbReference type="Gene3D" id="3.30.1380.10">
    <property type="match status" value="1"/>
</dbReference>
<feature type="signal peptide" evidence="1">
    <location>
        <begin position="1"/>
        <end position="40"/>
    </location>
</feature>
<dbReference type="PANTHER" id="PTHR34385">
    <property type="entry name" value="D-ALANYL-D-ALANINE CARBOXYPEPTIDASE"/>
    <property type="match status" value="1"/>
</dbReference>
<dbReference type="Proteomes" id="UP000681340">
    <property type="component" value="Unassembled WGS sequence"/>
</dbReference>
<dbReference type="InterPro" id="IPR052179">
    <property type="entry name" value="DD-CPase-like"/>
</dbReference>
<dbReference type="InterPro" id="IPR003709">
    <property type="entry name" value="VanY-like_core_dom"/>
</dbReference>
<dbReference type="GO" id="GO:0006508">
    <property type="term" value="P:proteolysis"/>
    <property type="evidence" value="ECO:0007669"/>
    <property type="project" value="InterPro"/>
</dbReference>
<evidence type="ECO:0000313" key="3">
    <source>
        <dbReference type="EMBL" id="GIM66875.1"/>
    </source>
</evidence>
<protein>
    <recommendedName>
        <fullName evidence="2">D-alanyl-D-alanine carboxypeptidase-like core domain-containing protein</fullName>
    </recommendedName>
</protein>
<proteinExistence type="predicted"/>
<dbReference type="PANTHER" id="PTHR34385:SF1">
    <property type="entry name" value="PEPTIDOGLYCAN L-ALANYL-D-GLUTAMATE ENDOPEPTIDASE CWLK"/>
    <property type="match status" value="1"/>
</dbReference>
<evidence type="ECO:0000259" key="2">
    <source>
        <dbReference type="Pfam" id="PF02557"/>
    </source>
</evidence>
<sequence>MTTRQQSRHFPRPLRSRAAAILAALAVTLTVAGVPSPASAAVPRVAQSWSSLMYHSLTPSPKYVQLRKTLAAQRATLAARSAQVQKGKVTQSSAQSRLTTAVTADAAARTRYAVAGEALTSARNTLTVVSLQRPRAGAAVTGAKNAIAAAARTVTLRRTEARQAATELKTAQTAARTATVGLDKAIVAWQTSSATVRTNQQKLIALDKSAELARQAAALSRTVVTEVRARFSVADTTSVNGVTVHKNVAFAFRRMVADAKAAGILISGGGFRTKQRQIELRKINGCPDVWTAPASSCRVPTAIPGRSLHELGLAVDITSGGRTLTATTPAFRWLVANAGRYGFVNLPSEPWHWSITGG</sequence>
<evidence type="ECO:0000313" key="4">
    <source>
        <dbReference type="Proteomes" id="UP000681340"/>
    </source>
</evidence>
<dbReference type="InterPro" id="IPR009045">
    <property type="entry name" value="Zn_M74/Hedgehog-like"/>
</dbReference>
<keyword evidence="1" id="KW-0732">Signal</keyword>
<dbReference type="AlphaFoldDB" id="A0A919VKR8"/>
<gene>
    <name evidence="3" type="ORF">Aau02nite_24910</name>
</gene>